<organism evidence="4 5">
    <name type="scientific">Kribbella shirazensis</name>
    <dbReference type="NCBI Taxonomy" id="1105143"/>
    <lineage>
        <taxon>Bacteria</taxon>
        <taxon>Bacillati</taxon>
        <taxon>Actinomycetota</taxon>
        <taxon>Actinomycetes</taxon>
        <taxon>Propionibacteriales</taxon>
        <taxon>Kribbellaceae</taxon>
        <taxon>Kribbella</taxon>
    </lineage>
</organism>
<comment type="caution">
    <text evidence="4">The sequence shown here is derived from an EMBL/GenBank/DDBJ whole genome shotgun (WGS) entry which is preliminary data.</text>
</comment>
<feature type="region of interest" description="Disordered" evidence="2">
    <location>
        <begin position="349"/>
        <end position="372"/>
    </location>
</feature>
<evidence type="ECO:0000313" key="4">
    <source>
        <dbReference type="EMBL" id="NIK58545.1"/>
    </source>
</evidence>
<proteinExistence type="predicted"/>
<dbReference type="RefSeq" id="WP_167209420.1">
    <property type="nucleotide sequence ID" value="NZ_JAASRO010000001.1"/>
</dbReference>
<feature type="chain" id="PRO_5030753357" evidence="3">
    <location>
        <begin position="27"/>
        <end position="404"/>
    </location>
</feature>
<feature type="compositionally biased region" description="Low complexity" evidence="2">
    <location>
        <begin position="356"/>
        <end position="369"/>
    </location>
</feature>
<keyword evidence="5" id="KW-1185">Reference proteome</keyword>
<dbReference type="Pfam" id="PF13416">
    <property type="entry name" value="SBP_bac_8"/>
    <property type="match status" value="1"/>
</dbReference>
<protein>
    <submittedName>
        <fullName evidence="4">Iron(III) transport system substrate-binding protein</fullName>
    </submittedName>
</protein>
<dbReference type="PROSITE" id="PS51318">
    <property type="entry name" value="TAT"/>
    <property type="match status" value="1"/>
</dbReference>
<evidence type="ECO:0000256" key="3">
    <source>
        <dbReference type="SAM" id="SignalP"/>
    </source>
</evidence>
<reference evidence="4 5" key="1">
    <citation type="submission" date="2020-03" db="EMBL/GenBank/DDBJ databases">
        <title>Sequencing the genomes of 1000 actinobacteria strains.</title>
        <authorList>
            <person name="Klenk H.-P."/>
        </authorList>
    </citation>
    <scope>NUCLEOTIDE SEQUENCE [LARGE SCALE GENOMIC DNA]</scope>
    <source>
        <strain evidence="4 5">DSM 45490</strain>
    </source>
</reference>
<sequence length="404" mass="43628">MTSRTSRRRPLRTGLAAGLASGTVLAALAVAGCAPSTATDGATSGDGGDAALAEPVVDKDFDLAALIAAAKQEGSVTVYDSTGDIKKVAEAFEAKYGIKTTGVKSDVGDTLEKMTREAQAKNVTIDLTLYENGPTLVGQLLPQKTVYTWIPADLADQVEAKNRNPLMVLSKANVWIYNPQVFPSGCPVDNLWDLTSPEWKGKVTLQDPLGKPNIVEWFNQMSSGYDEELRAAYKAETGEDLTTTEESAAHEWVKRLAKNQPVLTSADDDVSAAVAAPNQTEERIGLVSIAKFRDVKGKNYKMKVCDTLKPYVGYQYPKFAAIATGSTHPNAAKLFVHFVLTEEGITPEMGSGGISGNKSVPPSKNNPPGLTDWDKQLIRFDSAKLLADHRAAQPMQDHWRLNHH</sequence>
<evidence type="ECO:0000256" key="2">
    <source>
        <dbReference type="SAM" id="MobiDB-lite"/>
    </source>
</evidence>
<dbReference type="InterPro" id="IPR006059">
    <property type="entry name" value="SBP"/>
</dbReference>
<feature type="signal peptide" evidence="3">
    <location>
        <begin position="1"/>
        <end position="26"/>
    </location>
</feature>
<evidence type="ECO:0000313" key="5">
    <source>
        <dbReference type="Proteomes" id="UP000555407"/>
    </source>
</evidence>
<dbReference type="AlphaFoldDB" id="A0A7X5VC76"/>
<gene>
    <name evidence="4" type="ORF">BJY22_004262</name>
</gene>
<name>A0A7X5VC76_9ACTN</name>
<accession>A0A7X5VC76</accession>
<dbReference type="Proteomes" id="UP000555407">
    <property type="component" value="Unassembled WGS sequence"/>
</dbReference>
<dbReference type="PROSITE" id="PS51257">
    <property type="entry name" value="PROKAR_LIPOPROTEIN"/>
    <property type="match status" value="1"/>
</dbReference>
<dbReference type="Gene3D" id="3.40.190.10">
    <property type="entry name" value="Periplasmic binding protein-like II"/>
    <property type="match status" value="2"/>
</dbReference>
<dbReference type="PANTHER" id="PTHR30006">
    <property type="entry name" value="THIAMINE-BINDING PERIPLASMIC PROTEIN-RELATED"/>
    <property type="match status" value="1"/>
</dbReference>
<evidence type="ECO:0000256" key="1">
    <source>
        <dbReference type="ARBA" id="ARBA00022729"/>
    </source>
</evidence>
<dbReference type="EMBL" id="JAASRO010000001">
    <property type="protein sequence ID" value="NIK58545.1"/>
    <property type="molecule type" value="Genomic_DNA"/>
</dbReference>
<dbReference type="SUPFAM" id="SSF53850">
    <property type="entry name" value="Periplasmic binding protein-like II"/>
    <property type="match status" value="1"/>
</dbReference>
<dbReference type="InterPro" id="IPR006311">
    <property type="entry name" value="TAT_signal"/>
</dbReference>
<keyword evidence="1 3" id="KW-0732">Signal</keyword>